<dbReference type="InterPro" id="IPR002912">
    <property type="entry name" value="ACT_dom"/>
</dbReference>
<dbReference type="EMBL" id="CP003923">
    <property type="protein sequence ID" value="AIC94597.1"/>
    <property type="molecule type" value="Genomic_DNA"/>
</dbReference>
<dbReference type="Gene3D" id="3.40.50.720">
    <property type="entry name" value="NAD(P)-binding Rossmann-like Domain"/>
    <property type="match status" value="1"/>
</dbReference>
<dbReference type="EC" id="1.3.1.12" evidence="3"/>
<dbReference type="SUPFAM" id="SSF51735">
    <property type="entry name" value="NAD(P)-binding Rossmann-fold domains"/>
    <property type="match status" value="1"/>
</dbReference>
<dbReference type="UniPathway" id="UPA00122">
    <property type="reaction ID" value="UER00961"/>
</dbReference>
<dbReference type="CDD" id="cd04909">
    <property type="entry name" value="ACT_PDH-BS"/>
    <property type="match status" value="1"/>
</dbReference>
<dbReference type="InterPro" id="IPR003099">
    <property type="entry name" value="Prephen_DH"/>
</dbReference>
<dbReference type="InterPro" id="IPR036291">
    <property type="entry name" value="NAD(P)-bd_dom_sf"/>
</dbReference>
<dbReference type="Pfam" id="PF02153">
    <property type="entry name" value="PDH_N"/>
    <property type="match status" value="1"/>
</dbReference>
<keyword evidence="8" id="KW-0520">NAD</keyword>
<dbReference type="OrthoDB" id="9802008at2"/>
<dbReference type="GO" id="GO:0006571">
    <property type="term" value="P:tyrosine biosynthetic process"/>
    <property type="evidence" value="ECO:0007669"/>
    <property type="project" value="UniProtKB-UniPathway"/>
</dbReference>
<dbReference type="PROSITE" id="PS51176">
    <property type="entry name" value="PDH_ADH"/>
    <property type="match status" value="1"/>
</dbReference>
<dbReference type="InterPro" id="IPR045865">
    <property type="entry name" value="ACT-like_dom_sf"/>
</dbReference>
<dbReference type="PANTHER" id="PTHR21363">
    <property type="entry name" value="PREPHENATE DEHYDROGENASE"/>
    <property type="match status" value="1"/>
</dbReference>
<evidence type="ECO:0000259" key="12">
    <source>
        <dbReference type="PROSITE" id="PS51176"/>
    </source>
</evidence>
<gene>
    <name evidence="14" type="ORF">BleG1_2019</name>
</gene>
<keyword evidence="11" id="KW-0175">Coiled coil</keyword>
<sequence>MTNIFIIGMGLIGGSLSLALKQDSTFHRIGFDISEDETNMAHQLGIIDERVTRLEDGAERADVIIIATPVGVTIKIIEQLSTMSLKKGVILTDVGSTKRTIVEQAEQLLPSVCFIGGHPMAGSHKSGVTAAQEHLFENAFYLLTPTAKTPRDQMISLKNILKLTKARFIQLDAKRHDRLVGVVSHFPHIVAAGLVHQLEKMQATDDQVTALAAGGFKDITRIASASPIMWRDILVHNKEEMIRLMNEWQREMDEIREFIEEEDHESIYQFFAGARQIREGLPQKSRGAIPAFYDLYVDVPDHLGVVSDVTYVLAENKIHLTNIRILEAREDIMGVLRLSFRSEEDRTHARTVLIERHYQIYEQ</sequence>
<accession>A0A060LWP1</accession>
<keyword evidence="7" id="KW-0560">Oxidoreductase</keyword>
<protein>
    <recommendedName>
        <fullName evidence="4">Prephenate dehydrogenase</fullName>
        <ecNumber evidence="3">1.3.1.12</ecNumber>
    </recommendedName>
</protein>
<evidence type="ECO:0000256" key="8">
    <source>
        <dbReference type="ARBA" id="ARBA00023027"/>
    </source>
</evidence>
<dbReference type="Proteomes" id="UP000027142">
    <property type="component" value="Chromosome"/>
</dbReference>
<dbReference type="InterPro" id="IPR046825">
    <property type="entry name" value="PDH_C"/>
</dbReference>
<dbReference type="HOGENOM" id="CLU_055968_2_1_9"/>
<evidence type="ECO:0000256" key="4">
    <source>
        <dbReference type="ARBA" id="ARBA00016891"/>
    </source>
</evidence>
<dbReference type="NCBIfam" id="NF005107">
    <property type="entry name" value="PRK06545.1-5"/>
    <property type="match status" value="1"/>
</dbReference>
<dbReference type="Gene3D" id="1.10.3660.10">
    <property type="entry name" value="6-phosphogluconate dehydrogenase C-terminal like domain"/>
    <property type="match status" value="1"/>
</dbReference>
<dbReference type="PANTHER" id="PTHR21363:SF0">
    <property type="entry name" value="PREPHENATE DEHYDROGENASE [NADP(+)]"/>
    <property type="match status" value="1"/>
</dbReference>
<dbReference type="InterPro" id="IPR046826">
    <property type="entry name" value="PDH_N"/>
</dbReference>
<evidence type="ECO:0000256" key="2">
    <source>
        <dbReference type="ARBA" id="ARBA00007964"/>
    </source>
</evidence>
<dbReference type="GO" id="GO:0070403">
    <property type="term" value="F:NAD+ binding"/>
    <property type="evidence" value="ECO:0007669"/>
    <property type="project" value="InterPro"/>
</dbReference>
<evidence type="ECO:0000259" key="13">
    <source>
        <dbReference type="PROSITE" id="PS51671"/>
    </source>
</evidence>
<comment type="similarity">
    <text evidence="2">Belongs to the prephenate/arogenate dehydrogenase family.</text>
</comment>
<evidence type="ECO:0000256" key="11">
    <source>
        <dbReference type="SAM" id="Coils"/>
    </source>
</evidence>
<evidence type="ECO:0000313" key="14">
    <source>
        <dbReference type="EMBL" id="AIC94597.1"/>
    </source>
</evidence>
<name>A0A060LWP1_9BACI</name>
<dbReference type="SUPFAM" id="SSF48179">
    <property type="entry name" value="6-phosphogluconate dehydrogenase C-terminal domain-like"/>
    <property type="match status" value="1"/>
</dbReference>
<dbReference type="AlphaFoldDB" id="A0A060LWP1"/>
<dbReference type="InterPro" id="IPR008927">
    <property type="entry name" value="6-PGluconate_DH-like_C_sf"/>
</dbReference>
<evidence type="ECO:0000256" key="1">
    <source>
        <dbReference type="ARBA" id="ARBA00005067"/>
    </source>
</evidence>
<reference evidence="14 15" key="1">
    <citation type="journal article" date="2014" name="Gene">
        <title>A comparative genomic analysis of the alkalitolerant soil bacterium Bacillus lehensis G1.</title>
        <authorList>
            <person name="Noor Y.M."/>
            <person name="Samsulrizal N.H."/>
            <person name="Jema'on N.A."/>
            <person name="Low K.O."/>
            <person name="Ramli A.N."/>
            <person name="Alias N.I."/>
            <person name="Damis S.I."/>
            <person name="Fuzi S.F."/>
            <person name="Isa M.N."/>
            <person name="Murad A.M."/>
            <person name="Raih M.F."/>
            <person name="Bakar F.D."/>
            <person name="Najimudin N."/>
            <person name="Mahadi N.M."/>
            <person name="Illias R.M."/>
        </authorList>
    </citation>
    <scope>NUCLEOTIDE SEQUENCE [LARGE SCALE GENOMIC DNA]</scope>
    <source>
        <strain evidence="14 15">G1</strain>
    </source>
</reference>
<dbReference type="PATRIC" id="fig|1246626.3.peg.2019"/>
<dbReference type="KEGG" id="ble:BleG1_2019"/>
<proteinExistence type="inferred from homology"/>
<dbReference type="PROSITE" id="PS51671">
    <property type="entry name" value="ACT"/>
    <property type="match status" value="1"/>
</dbReference>
<dbReference type="FunFam" id="3.40.50.720:FF:000208">
    <property type="entry name" value="Prephenate dehydrogenase"/>
    <property type="match status" value="1"/>
</dbReference>
<dbReference type="Pfam" id="PF20463">
    <property type="entry name" value="PDH_C"/>
    <property type="match status" value="1"/>
</dbReference>
<evidence type="ECO:0000256" key="5">
    <source>
        <dbReference type="ARBA" id="ARBA00022498"/>
    </source>
</evidence>
<feature type="coiled-coil region" evidence="11">
    <location>
        <begin position="238"/>
        <end position="265"/>
    </location>
</feature>
<dbReference type="SUPFAM" id="SSF55021">
    <property type="entry name" value="ACT-like"/>
    <property type="match status" value="1"/>
</dbReference>
<dbReference type="STRING" id="1246626.BleG1_2019"/>
<dbReference type="RefSeq" id="WP_038480224.1">
    <property type="nucleotide sequence ID" value="NZ_CP003923.1"/>
</dbReference>
<feature type="domain" description="ACT" evidence="13">
    <location>
        <begin position="294"/>
        <end position="363"/>
    </location>
</feature>
<evidence type="ECO:0000256" key="7">
    <source>
        <dbReference type="ARBA" id="ARBA00023002"/>
    </source>
</evidence>
<evidence type="ECO:0000256" key="9">
    <source>
        <dbReference type="ARBA" id="ARBA00023141"/>
    </source>
</evidence>
<evidence type="ECO:0000256" key="3">
    <source>
        <dbReference type="ARBA" id="ARBA00012068"/>
    </source>
</evidence>
<evidence type="ECO:0000313" key="15">
    <source>
        <dbReference type="Proteomes" id="UP000027142"/>
    </source>
</evidence>
<dbReference type="FunFam" id="1.10.3660.10:FF:000003">
    <property type="entry name" value="Prephenate dehydrogenase"/>
    <property type="match status" value="1"/>
</dbReference>
<keyword evidence="15" id="KW-1185">Reference proteome</keyword>
<feature type="domain" description="Prephenate/arogenate dehydrogenase" evidence="12">
    <location>
        <begin position="2"/>
        <end position="289"/>
    </location>
</feature>
<organism evidence="14 15">
    <name type="scientific">Shouchella lehensis G1</name>
    <dbReference type="NCBI Taxonomy" id="1246626"/>
    <lineage>
        <taxon>Bacteria</taxon>
        <taxon>Bacillati</taxon>
        <taxon>Bacillota</taxon>
        <taxon>Bacilli</taxon>
        <taxon>Bacillales</taxon>
        <taxon>Bacillaceae</taxon>
        <taxon>Shouchella</taxon>
    </lineage>
</organism>
<keyword evidence="5" id="KW-0827">Tyrosine biosynthesis</keyword>
<dbReference type="GO" id="GO:0008977">
    <property type="term" value="F:prephenate dehydrogenase (NAD+) activity"/>
    <property type="evidence" value="ECO:0007669"/>
    <property type="project" value="UniProtKB-EC"/>
</dbReference>
<evidence type="ECO:0000256" key="6">
    <source>
        <dbReference type="ARBA" id="ARBA00022605"/>
    </source>
</evidence>
<dbReference type="eggNOG" id="COG0287">
    <property type="taxonomic scope" value="Bacteria"/>
</dbReference>
<keyword evidence="6" id="KW-0028">Amino-acid biosynthesis</keyword>
<dbReference type="GO" id="GO:0004665">
    <property type="term" value="F:prephenate dehydrogenase (NADP+) activity"/>
    <property type="evidence" value="ECO:0007669"/>
    <property type="project" value="InterPro"/>
</dbReference>
<keyword evidence="9" id="KW-0057">Aromatic amino acid biosynthesis</keyword>
<evidence type="ECO:0000256" key="10">
    <source>
        <dbReference type="ARBA" id="ARBA00049260"/>
    </source>
</evidence>
<comment type="catalytic activity">
    <reaction evidence="10">
        <text>prephenate + NAD(+) = 3-(4-hydroxyphenyl)pyruvate + CO2 + NADH</text>
        <dbReference type="Rhea" id="RHEA:13869"/>
        <dbReference type="ChEBI" id="CHEBI:16526"/>
        <dbReference type="ChEBI" id="CHEBI:29934"/>
        <dbReference type="ChEBI" id="CHEBI:36242"/>
        <dbReference type="ChEBI" id="CHEBI:57540"/>
        <dbReference type="ChEBI" id="CHEBI:57945"/>
        <dbReference type="EC" id="1.3.1.12"/>
    </reaction>
</comment>
<comment type="pathway">
    <text evidence="1">Amino-acid biosynthesis; L-tyrosine biosynthesis; (4-hydroxyphenyl)pyruvate from prephenate (NAD(+) route): step 1/1.</text>
</comment>
<dbReference type="InterPro" id="IPR050812">
    <property type="entry name" value="Preph/Arog_dehydrog"/>
</dbReference>